<proteinExistence type="predicted"/>
<comment type="caution">
    <text evidence="1">The sequence shown here is derived from an EMBL/GenBank/DDBJ whole genome shotgun (WGS) entry which is preliminary data.</text>
</comment>
<dbReference type="RefSeq" id="WP_154540112.1">
    <property type="nucleotide sequence ID" value="NZ_VUND01000001.1"/>
</dbReference>
<dbReference type="Pfam" id="PF09355">
    <property type="entry name" value="Phage_Gp19"/>
    <property type="match status" value="1"/>
</dbReference>
<protein>
    <submittedName>
        <fullName evidence="1">Uncharacterized protein</fullName>
    </submittedName>
</protein>
<dbReference type="InterPro" id="IPR018963">
    <property type="entry name" value="Mycophage_D29_Gp19"/>
</dbReference>
<dbReference type="EMBL" id="VUND01000001">
    <property type="protein sequence ID" value="MST60035.1"/>
    <property type="molecule type" value="Genomic_DNA"/>
</dbReference>
<organism evidence="1 2">
    <name type="scientific">Parafannyhessea umbonata</name>
    <dbReference type="NCBI Taxonomy" id="604330"/>
    <lineage>
        <taxon>Bacteria</taxon>
        <taxon>Bacillati</taxon>
        <taxon>Actinomycetota</taxon>
        <taxon>Coriobacteriia</taxon>
        <taxon>Coriobacteriales</taxon>
        <taxon>Atopobiaceae</taxon>
        <taxon>Parafannyhessea</taxon>
    </lineage>
</organism>
<evidence type="ECO:0000313" key="2">
    <source>
        <dbReference type="Proteomes" id="UP000434342"/>
    </source>
</evidence>
<dbReference type="Proteomes" id="UP000434342">
    <property type="component" value="Unassembled WGS sequence"/>
</dbReference>
<dbReference type="AlphaFoldDB" id="A0A6N7WT92"/>
<gene>
    <name evidence="1" type="ORF">FYJ69_03760</name>
</gene>
<reference evidence="1 2" key="1">
    <citation type="submission" date="2019-08" db="EMBL/GenBank/DDBJ databases">
        <title>In-depth cultivation of the pig gut microbiome towards novel bacterial diversity and tailored functional studies.</title>
        <authorList>
            <person name="Wylensek D."/>
            <person name="Hitch T.C.A."/>
            <person name="Clavel T."/>
        </authorList>
    </citation>
    <scope>NUCLEOTIDE SEQUENCE [LARGE SCALE GENOMIC DNA]</scope>
    <source>
        <strain evidence="1 2">WB01_CNA04</strain>
    </source>
</reference>
<sequence>MAQHASLDDLKALWPGGTLDESRAKAVLPLVSSAIDALCASGGVDPSGVGADVLRLVTCQAATRMLMASESGFGVTQESWGATPYSGSTSYANPTGDIYLTKTERSLLGLDGEWCGFVSPAVPE</sequence>
<evidence type="ECO:0000313" key="1">
    <source>
        <dbReference type="EMBL" id="MST60035.1"/>
    </source>
</evidence>
<accession>A0A6N7WT92</accession>
<name>A0A6N7WT92_9ACTN</name>